<name>A0A0G4FE58_9ALVE</name>
<evidence type="ECO:0000256" key="3">
    <source>
        <dbReference type="SAM" id="MobiDB-lite"/>
    </source>
</evidence>
<feature type="region of interest" description="Disordered" evidence="3">
    <location>
        <begin position="835"/>
        <end position="888"/>
    </location>
</feature>
<dbReference type="InterPro" id="IPR009091">
    <property type="entry name" value="RCC1/BLIP-II"/>
</dbReference>
<gene>
    <name evidence="4" type="ORF">Cvel_3241</name>
</gene>
<feature type="compositionally biased region" description="Basic and acidic residues" evidence="3">
    <location>
        <begin position="306"/>
        <end position="321"/>
    </location>
</feature>
<feature type="region of interest" description="Disordered" evidence="3">
    <location>
        <begin position="266"/>
        <end position="285"/>
    </location>
</feature>
<reference evidence="4" key="1">
    <citation type="submission" date="2014-11" db="EMBL/GenBank/DDBJ databases">
        <authorList>
            <person name="Otto D Thomas"/>
            <person name="Naeem Raeece"/>
        </authorList>
    </citation>
    <scope>NUCLEOTIDE SEQUENCE</scope>
</reference>
<feature type="region of interest" description="Disordered" evidence="3">
    <location>
        <begin position="420"/>
        <end position="445"/>
    </location>
</feature>
<feature type="region of interest" description="Disordered" evidence="3">
    <location>
        <begin position="1070"/>
        <end position="1101"/>
    </location>
</feature>
<evidence type="ECO:0000256" key="1">
    <source>
        <dbReference type="ARBA" id="ARBA00022737"/>
    </source>
</evidence>
<dbReference type="SUPFAM" id="SSF50985">
    <property type="entry name" value="RCC1/BLIP-II"/>
    <property type="match status" value="1"/>
</dbReference>
<feature type="repeat" description="RCC1" evidence="2">
    <location>
        <begin position="1144"/>
        <end position="1196"/>
    </location>
</feature>
<evidence type="ECO:0000313" key="4">
    <source>
        <dbReference type="EMBL" id="CEM11457.1"/>
    </source>
</evidence>
<feature type="region of interest" description="Disordered" evidence="3">
    <location>
        <begin position="749"/>
        <end position="768"/>
    </location>
</feature>
<proteinExistence type="predicted"/>
<dbReference type="InterPro" id="IPR000408">
    <property type="entry name" value="Reg_chr_condens"/>
</dbReference>
<feature type="compositionally biased region" description="Polar residues" evidence="3">
    <location>
        <begin position="276"/>
        <end position="285"/>
    </location>
</feature>
<feature type="region of interest" description="Disordered" evidence="3">
    <location>
        <begin position="548"/>
        <end position="604"/>
    </location>
</feature>
<dbReference type="VEuPathDB" id="CryptoDB:Cvel_3241"/>
<evidence type="ECO:0000256" key="2">
    <source>
        <dbReference type="PROSITE-ProRule" id="PRU00235"/>
    </source>
</evidence>
<sequence length="1357" mass="142620">MSGEELDSFDLSGLVGGTPFAVGGEIADDHLYEEGYGEECESIELTFLDVFCFPSNVHIVSFLDAQSVALLDRGCARLHFDLVPQAVGYWIKSRHGIKSLRLFKKSLTWETYYNGALDSGFAPVSVERPNKSVRDPYPLRRSLSDLGDSLLDLPRHSSLDASSENGEEEDGDGHPDSDVPSDCISRTGSVHGLNDDALALRWGRKHDSPLLFLLYYLELHFPRPPRVAAGLNFSLFVRGRGQNGSARSSVDRKGGTDRMETDLGMLGHGGGGETVDPTSQRTSTPLSPILRPPSSFHFKGTTHHLVSPERTLKRKEKREAVAGEQAEQSSTGGEWNLGEIKGVSFPSARLAPFQPTPHALPLDPSSSSRCPPVGPSHSLPQSPPVSRTNTAPAPSDEGYGGGASFIFAFGDNCHGKLGIGSETERNGLRREPSQPRGLVGPPISGGRLASVGVMGRQASGVSSEDRYAPGVTHPGISHHSPPPRVAVTSLLPPSRAASAAAASWAQQGGARIGSAGGSSGSLTSTVVGGLASALPSGGDLFEAQQLSAQAEMHDRETKRARPPPVNSTFTSSPGRGQRVPASPSTLRATPSPPRGGSPRLPSSLPKGMALIGEPAGDIGVERGWSSVACGDDVAAAVAAEGRMFVWGRIKVEGWDATPFGTPGFFSIGAPASAVPQTSPPMSPQPSLAPLGAGAASTPDAAGDGRENAERDSCLMTPTEVLVPPPSADLVEGRFAGLLKDVDKERRDERVDVEKRIESPPASPPLRAEKGGVFALSEPFPVWSQLNRSGVAWVSCGASHVLAVSELGEAFSMGGNSEGQLGLGHFQDTSAVSRLFLPAPRPSPSKERARGRKGRVGMMSNGRGRQAPQSQASSGVKADPPRVSKASAGRRHSLWLTVTGRVFACGDAGNGRLGIGGDLEGLMERREDGGNSATAVNRPVEVSCRCEDLGWSGNLSTEICGWKEKEKERGSFSHLNSFREDPSDGSQGGQRPLLFVDIAAGAFHSVLIEACGRAWTSGRGCFGALGRGPGQVGDSDEFRPVLLAHARRVTGMAAASRTGQMGGFVGLRTESQKDGTGGHSAARARTASWGGEGGVDDVDDGGGDGEEGIVLPFGAAIPRRRPKERIAFVRAAAGAHHTLLLSRSGGLYSCGVGFAGRLGHGKSQKQRDVPTRIEALRRERVVEMAAGDYHSLCLTSAGDIYSWGRGEEGQLGQKDRRDIHFPRKIASLSDSCIGVSAALTEKGGGTATGTPLLCPTSPVRRTAARSRTMSMNSATSSVFGLDGTGSPRKVRPRDGSSGSGGVSVFELLSWAFGMGKPPERLHERVRQGGLGVPLQLTDSESGGHEEGSEDEETDGWEH</sequence>
<feature type="compositionally biased region" description="Acidic residues" evidence="3">
    <location>
        <begin position="1346"/>
        <end position="1357"/>
    </location>
</feature>
<dbReference type="Gene3D" id="2.130.10.30">
    <property type="entry name" value="Regulator of chromosome condensation 1/beta-lactamase-inhibitor protein II"/>
    <property type="match status" value="2"/>
</dbReference>
<dbReference type="PROSITE" id="PS50012">
    <property type="entry name" value="RCC1_3"/>
    <property type="match status" value="3"/>
</dbReference>
<feature type="region of interest" description="Disordered" evidence="3">
    <location>
        <begin position="291"/>
        <end position="397"/>
    </location>
</feature>
<dbReference type="PANTHER" id="PTHR22870">
    <property type="entry name" value="REGULATOR OF CHROMOSOME CONDENSATION"/>
    <property type="match status" value="1"/>
</dbReference>
<organism evidence="4">
    <name type="scientific">Chromera velia CCMP2878</name>
    <dbReference type="NCBI Taxonomy" id="1169474"/>
    <lineage>
        <taxon>Eukaryota</taxon>
        <taxon>Sar</taxon>
        <taxon>Alveolata</taxon>
        <taxon>Colpodellida</taxon>
        <taxon>Chromeraceae</taxon>
        <taxon>Chromera</taxon>
    </lineage>
</organism>
<feature type="repeat" description="RCC1" evidence="2">
    <location>
        <begin position="807"/>
        <end position="898"/>
    </location>
</feature>
<feature type="repeat" description="RCC1" evidence="2">
    <location>
        <begin position="1197"/>
        <end position="1236"/>
    </location>
</feature>
<accession>A0A0G4FE58</accession>
<feature type="region of interest" description="Disordered" evidence="3">
    <location>
        <begin position="157"/>
        <end position="186"/>
    </location>
</feature>
<feature type="region of interest" description="Disordered" evidence="3">
    <location>
        <begin position="674"/>
        <end position="708"/>
    </location>
</feature>
<dbReference type="PRINTS" id="PR00633">
    <property type="entry name" value="RCCNDNSATION"/>
</dbReference>
<feature type="compositionally biased region" description="Polar residues" evidence="3">
    <location>
        <begin position="378"/>
        <end position="392"/>
    </location>
</feature>
<dbReference type="PANTHER" id="PTHR22870:SF408">
    <property type="entry name" value="OS09G0560450 PROTEIN"/>
    <property type="match status" value="1"/>
</dbReference>
<keyword evidence="1" id="KW-0677">Repeat</keyword>
<dbReference type="PROSITE" id="PS00626">
    <property type="entry name" value="RCC1_2"/>
    <property type="match status" value="2"/>
</dbReference>
<dbReference type="Pfam" id="PF00415">
    <property type="entry name" value="RCC1"/>
    <property type="match status" value="2"/>
</dbReference>
<feature type="region of interest" description="Disordered" evidence="3">
    <location>
        <begin position="1264"/>
        <end position="1298"/>
    </location>
</feature>
<feature type="compositionally biased region" description="Basic and acidic residues" evidence="3">
    <location>
        <begin position="422"/>
        <end position="433"/>
    </location>
</feature>
<feature type="region of interest" description="Disordered" evidence="3">
    <location>
        <begin position="1319"/>
        <end position="1357"/>
    </location>
</feature>
<protein>
    <submittedName>
        <fullName evidence="4">Uncharacterized protein</fullName>
    </submittedName>
</protein>
<dbReference type="InterPro" id="IPR051210">
    <property type="entry name" value="Ub_ligase/GEF_domain"/>
</dbReference>
<feature type="compositionally biased region" description="Polar residues" evidence="3">
    <location>
        <begin position="1264"/>
        <end position="1277"/>
    </location>
</feature>
<dbReference type="EMBL" id="CDMZ01000308">
    <property type="protein sequence ID" value="CEM11457.1"/>
    <property type="molecule type" value="Genomic_DNA"/>
</dbReference>